<name>A0A1J7FNB7_LUPAN</name>
<sequence>MALSRVSLFYRRSRRVDFMLPLIVRFGLEHAWPVYVGGSHDVDVDDPRK</sequence>
<organism evidence="1 2">
    <name type="scientific">Lupinus angustifolius</name>
    <name type="common">Narrow-leaved blue lupine</name>
    <dbReference type="NCBI Taxonomy" id="3871"/>
    <lineage>
        <taxon>Eukaryota</taxon>
        <taxon>Viridiplantae</taxon>
        <taxon>Streptophyta</taxon>
        <taxon>Embryophyta</taxon>
        <taxon>Tracheophyta</taxon>
        <taxon>Spermatophyta</taxon>
        <taxon>Magnoliopsida</taxon>
        <taxon>eudicotyledons</taxon>
        <taxon>Gunneridae</taxon>
        <taxon>Pentapetalae</taxon>
        <taxon>rosids</taxon>
        <taxon>fabids</taxon>
        <taxon>Fabales</taxon>
        <taxon>Fabaceae</taxon>
        <taxon>Papilionoideae</taxon>
        <taxon>50 kb inversion clade</taxon>
        <taxon>genistoids sensu lato</taxon>
        <taxon>core genistoids</taxon>
        <taxon>Genisteae</taxon>
        <taxon>Lupinus</taxon>
    </lineage>
</organism>
<reference evidence="1 2" key="1">
    <citation type="journal article" date="2017" name="Plant Biotechnol. J.">
        <title>A comprehensive draft genome sequence for lupin (Lupinus angustifolius), an emerging health food: insights into plant-microbe interactions and legume evolution.</title>
        <authorList>
            <person name="Hane J.K."/>
            <person name="Ming Y."/>
            <person name="Kamphuis L.G."/>
            <person name="Nelson M.N."/>
            <person name="Garg G."/>
            <person name="Atkins C.A."/>
            <person name="Bayer P.E."/>
            <person name="Bravo A."/>
            <person name="Bringans S."/>
            <person name="Cannon S."/>
            <person name="Edwards D."/>
            <person name="Foley R."/>
            <person name="Gao L.L."/>
            <person name="Harrison M.J."/>
            <person name="Huang W."/>
            <person name="Hurgobin B."/>
            <person name="Li S."/>
            <person name="Liu C.W."/>
            <person name="McGrath A."/>
            <person name="Morahan G."/>
            <person name="Murray J."/>
            <person name="Weller J."/>
            <person name="Jian J."/>
            <person name="Singh K.B."/>
        </authorList>
    </citation>
    <scope>NUCLEOTIDE SEQUENCE [LARGE SCALE GENOMIC DNA]</scope>
    <source>
        <strain evidence="2">cv. Tanjil</strain>
        <tissue evidence="1">Whole plant</tissue>
    </source>
</reference>
<dbReference type="Gramene" id="OIV89485">
    <property type="protein sequence ID" value="OIV89485"/>
    <property type="gene ID" value="TanjilG_20906"/>
</dbReference>
<accession>A0A1J7FNB7</accession>
<dbReference type="Proteomes" id="UP000188354">
    <property type="component" value="Unassembled WGS sequence"/>
</dbReference>
<dbReference type="AlphaFoldDB" id="A0A1J7FNB7"/>
<protein>
    <submittedName>
        <fullName evidence="1">Uncharacterized protein</fullName>
    </submittedName>
</protein>
<evidence type="ECO:0000313" key="1">
    <source>
        <dbReference type="EMBL" id="OIV89485.1"/>
    </source>
</evidence>
<proteinExistence type="predicted"/>
<keyword evidence="2" id="KW-1185">Reference proteome</keyword>
<dbReference type="EMBL" id="KV862288">
    <property type="protein sequence ID" value="OIV89485.1"/>
    <property type="molecule type" value="Genomic_DNA"/>
</dbReference>
<gene>
    <name evidence="1" type="ORF">TanjilG_20906</name>
</gene>
<evidence type="ECO:0000313" key="2">
    <source>
        <dbReference type="Proteomes" id="UP000188354"/>
    </source>
</evidence>